<reference evidence="8" key="2">
    <citation type="journal article" date="2023" name="Microbiol Resour">
        <title>Decontamination and Annotation of the Draft Genome Sequence of the Oomycete Lagenidium giganteum ARSEF 373.</title>
        <authorList>
            <person name="Morgan W.R."/>
            <person name="Tartar A."/>
        </authorList>
    </citation>
    <scope>NUCLEOTIDE SEQUENCE</scope>
    <source>
        <strain evidence="8">ARSEF 373</strain>
    </source>
</reference>
<feature type="domain" description="Prolyl 4-hydroxylase alpha subunit" evidence="7">
    <location>
        <begin position="259"/>
        <end position="704"/>
    </location>
</feature>
<keyword evidence="3" id="KW-0223">Dioxygenase</keyword>
<dbReference type="InterPro" id="IPR006620">
    <property type="entry name" value="Pro_4_hyd_alph"/>
</dbReference>
<evidence type="ECO:0000256" key="6">
    <source>
        <dbReference type="SAM" id="MobiDB-lite"/>
    </source>
</evidence>
<reference evidence="8" key="1">
    <citation type="submission" date="2022-11" db="EMBL/GenBank/DDBJ databases">
        <authorList>
            <person name="Morgan W.R."/>
            <person name="Tartar A."/>
        </authorList>
    </citation>
    <scope>NUCLEOTIDE SEQUENCE</scope>
    <source>
        <strain evidence="8">ARSEF 373</strain>
    </source>
</reference>
<keyword evidence="4" id="KW-0560">Oxidoreductase</keyword>
<dbReference type="Gene3D" id="2.60.120.620">
    <property type="entry name" value="q2cbj1_9rhob like domain"/>
    <property type="match status" value="2"/>
</dbReference>
<name>A0AAV2Z2Q9_9STRA</name>
<dbReference type="GO" id="GO:0031418">
    <property type="term" value="F:L-ascorbic acid binding"/>
    <property type="evidence" value="ECO:0007669"/>
    <property type="project" value="InterPro"/>
</dbReference>
<feature type="region of interest" description="Disordered" evidence="6">
    <location>
        <begin position="1"/>
        <end position="33"/>
    </location>
</feature>
<sequence length="727" mass="82147">MAPIEDLKTTAADEPKPEPQPKTSPKVKDNADANVKAKASVDASGSKNHLWFVVAPLVVALLGGAWTRMATPHSAVPFDHRKVSELPPGANATRPLANVIEPDVFKPKYQSELVHINTQRLLVQSSGCRAFDVVGDLTHVEEAMNAGADKLRADGQVFLMLNGQNDGLYFSWSLDDGCLFELATKAALALGADVDLLPNGVRLMTQDGRPITTAKQLDDQAGRIAHVLLDGQIWVWPGIKLGHVFEIEGYTVKTHSMRPKVFTVEAFLSQEEANTIMEQGLEHLSRSPVDSPDAVDGYHADRTSDTAFLNDNAFTREFRQRVARLTRLPSPSFVERLQLVRYKTGQFFRKHEDYFNSKQFLPRQEIGLQDYEEWTKWAAKQLTRVLEEDATRVPEAFRPGGAMFPSFDDKMAFQHALLQAFLDDADAVDFFFQHADVDWGTWIRDNVRNKASDVMSPLMADRSYMLRHIIDSWEKRVGLPELKYHIPKREVSGVTHYFRWIRWAKERVQDVMDKNINLVPAAMRPDGDDYPTYHIRFQNRLLSYVLEDNTAESLAAVYGQDWTDWLLENKDSEDVLLQAFRTTQTFFDKVVESWTKRAGDRFTYKKPAQLRHFEPNRYVTVFMYLNDCPEGGETVFPYSRQRLVTDITREGMAECSEGLAVPPTKLTAAMFYSQTPENEMDPSSLHGGCPPAQGVKFGSNAFAWNADADEGANAWNLGADLKLEPET</sequence>
<evidence type="ECO:0000256" key="2">
    <source>
        <dbReference type="ARBA" id="ARBA00022723"/>
    </source>
</evidence>
<organism evidence="8 9">
    <name type="scientific">Lagenidium giganteum</name>
    <dbReference type="NCBI Taxonomy" id="4803"/>
    <lineage>
        <taxon>Eukaryota</taxon>
        <taxon>Sar</taxon>
        <taxon>Stramenopiles</taxon>
        <taxon>Oomycota</taxon>
        <taxon>Peronosporomycetes</taxon>
        <taxon>Pythiales</taxon>
        <taxon>Pythiaceae</taxon>
    </lineage>
</organism>
<dbReference type="PANTHER" id="PTHR10869">
    <property type="entry name" value="PROLYL 4-HYDROXYLASE ALPHA SUBUNIT"/>
    <property type="match status" value="1"/>
</dbReference>
<dbReference type="GO" id="GO:0004656">
    <property type="term" value="F:procollagen-proline 4-dioxygenase activity"/>
    <property type="evidence" value="ECO:0007669"/>
    <property type="project" value="TreeGrafter"/>
</dbReference>
<dbReference type="EMBL" id="DAKRPA010000072">
    <property type="protein sequence ID" value="DBA00030.1"/>
    <property type="molecule type" value="Genomic_DNA"/>
</dbReference>
<evidence type="ECO:0000256" key="4">
    <source>
        <dbReference type="ARBA" id="ARBA00023002"/>
    </source>
</evidence>
<gene>
    <name evidence="8" type="ORF">N0F65_002033</name>
</gene>
<keyword evidence="2" id="KW-0479">Metal-binding</keyword>
<dbReference type="SMART" id="SM00702">
    <property type="entry name" value="P4Hc"/>
    <property type="match status" value="1"/>
</dbReference>
<evidence type="ECO:0000256" key="5">
    <source>
        <dbReference type="ARBA" id="ARBA00023004"/>
    </source>
</evidence>
<keyword evidence="9" id="KW-1185">Reference proteome</keyword>
<feature type="compositionally biased region" description="Basic and acidic residues" evidence="6">
    <location>
        <begin position="1"/>
        <end position="19"/>
    </location>
</feature>
<evidence type="ECO:0000313" key="8">
    <source>
        <dbReference type="EMBL" id="DBA00030.1"/>
    </source>
</evidence>
<evidence type="ECO:0000313" key="9">
    <source>
        <dbReference type="Proteomes" id="UP001146120"/>
    </source>
</evidence>
<accession>A0AAV2Z2Q9</accession>
<dbReference type="GO" id="GO:0005783">
    <property type="term" value="C:endoplasmic reticulum"/>
    <property type="evidence" value="ECO:0007669"/>
    <property type="project" value="TreeGrafter"/>
</dbReference>
<evidence type="ECO:0000259" key="7">
    <source>
        <dbReference type="SMART" id="SM00702"/>
    </source>
</evidence>
<dbReference type="Proteomes" id="UP001146120">
    <property type="component" value="Unassembled WGS sequence"/>
</dbReference>
<dbReference type="PANTHER" id="PTHR10869:SF226">
    <property type="entry name" value="PROLYL 4-HYDROXYLASE ALPHA SUBUNIT DOMAIN-CONTAINING PROTEIN"/>
    <property type="match status" value="1"/>
</dbReference>
<dbReference type="AlphaFoldDB" id="A0AAV2Z2Q9"/>
<dbReference type="GO" id="GO:0005506">
    <property type="term" value="F:iron ion binding"/>
    <property type="evidence" value="ECO:0007669"/>
    <property type="project" value="InterPro"/>
</dbReference>
<comment type="caution">
    <text evidence="8">The sequence shown here is derived from an EMBL/GenBank/DDBJ whole genome shotgun (WGS) entry which is preliminary data.</text>
</comment>
<keyword evidence="5" id="KW-0408">Iron</keyword>
<proteinExistence type="predicted"/>
<comment type="cofactor">
    <cofactor evidence="1">
        <name>L-ascorbate</name>
        <dbReference type="ChEBI" id="CHEBI:38290"/>
    </cofactor>
</comment>
<dbReference type="InterPro" id="IPR045054">
    <property type="entry name" value="P4HA-like"/>
</dbReference>
<evidence type="ECO:0000256" key="3">
    <source>
        <dbReference type="ARBA" id="ARBA00022964"/>
    </source>
</evidence>
<protein>
    <recommendedName>
        <fullName evidence="7">Prolyl 4-hydroxylase alpha subunit domain-containing protein</fullName>
    </recommendedName>
</protein>
<evidence type="ECO:0000256" key="1">
    <source>
        <dbReference type="ARBA" id="ARBA00001961"/>
    </source>
</evidence>